<dbReference type="PROSITE" id="PS00109">
    <property type="entry name" value="PROTEIN_KINASE_TYR"/>
    <property type="match status" value="1"/>
</dbReference>
<accession>A0A078ADH5</accession>
<dbReference type="InterPro" id="IPR003409">
    <property type="entry name" value="MORN"/>
</dbReference>
<dbReference type="EMBL" id="CCKQ01008149">
    <property type="protein sequence ID" value="CDW79592.1"/>
    <property type="molecule type" value="Genomic_DNA"/>
</dbReference>
<dbReference type="InParanoid" id="A0A078ADH5"/>
<dbReference type="AlphaFoldDB" id="A0A078ADH5"/>
<evidence type="ECO:0000256" key="5">
    <source>
        <dbReference type="ARBA" id="ARBA00022777"/>
    </source>
</evidence>
<evidence type="ECO:0000256" key="7">
    <source>
        <dbReference type="PROSITE-ProRule" id="PRU10141"/>
    </source>
</evidence>
<dbReference type="GO" id="GO:0005524">
    <property type="term" value="F:ATP binding"/>
    <property type="evidence" value="ECO:0007669"/>
    <property type="project" value="UniProtKB-UniRule"/>
</dbReference>
<dbReference type="PANTHER" id="PTHR24345:SF0">
    <property type="entry name" value="CELL CYCLE SERINE_THREONINE-PROTEIN KINASE CDC5_MSD2"/>
    <property type="match status" value="1"/>
</dbReference>
<evidence type="ECO:0000259" key="8">
    <source>
        <dbReference type="PROSITE" id="PS50011"/>
    </source>
</evidence>
<evidence type="ECO:0000313" key="10">
    <source>
        <dbReference type="Proteomes" id="UP000039865"/>
    </source>
</evidence>
<dbReference type="PROSITE" id="PS50011">
    <property type="entry name" value="PROTEIN_KINASE_DOM"/>
    <property type="match status" value="1"/>
</dbReference>
<keyword evidence="1" id="KW-0723">Serine/threonine-protein kinase</keyword>
<dbReference type="Gene3D" id="1.10.510.10">
    <property type="entry name" value="Transferase(Phosphotransferase) domain 1"/>
    <property type="match status" value="1"/>
</dbReference>
<dbReference type="SUPFAM" id="SSF82185">
    <property type="entry name" value="Histone H3 K4-specific methyltransferase SET7/9 N-terminal domain"/>
    <property type="match status" value="1"/>
</dbReference>
<dbReference type="GO" id="GO:0005634">
    <property type="term" value="C:nucleus"/>
    <property type="evidence" value="ECO:0007669"/>
    <property type="project" value="TreeGrafter"/>
</dbReference>
<organism evidence="9 10">
    <name type="scientific">Stylonychia lemnae</name>
    <name type="common">Ciliate</name>
    <dbReference type="NCBI Taxonomy" id="5949"/>
    <lineage>
        <taxon>Eukaryota</taxon>
        <taxon>Sar</taxon>
        <taxon>Alveolata</taxon>
        <taxon>Ciliophora</taxon>
        <taxon>Intramacronucleata</taxon>
        <taxon>Spirotrichea</taxon>
        <taxon>Stichotrichia</taxon>
        <taxon>Sporadotrichida</taxon>
        <taxon>Oxytrichidae</taxon>
        <taxon>Stylonychinae</taxon>
        <taxon>Stylonychia</taxon>
    </lineage>
</organism>
<feature type="domain" description="Protein kinase" evidence="8">
    <location>
        <begin position="4"/>
        <end position="272"/>
    </location>
</feature>
<dbReference type="InterPro" id="IPR008266">
    <property type="entry name" value="Tyr_kinase_AS"/>
</dbReference>
<dbReference type="InterPro" id="IPR017441">
    <property type="entry name" value="Protein_kinase_ATP_BS"/>
</dbReference>
<dbReference type="InterPro" id="IPR011009">
    <property type="entry name" value="Kinase-like_dom_sf"/>
</dbReference>
<dbReference type="Pfam" id="PF02493">
    <property type="entry name" value="MORN"/>
    <property type="match status" value="5"/>
</dbReference>
<dbReference type="Pfam" id="PF00069">
    <property type="entry name" value="Pkinase"/>
    <property type="match status" value="1"/>
</dbReference>
<feature type="binding site" evidence="7">
    <location>
        <position position="33"/>
    </location>
    <ligand>
        <name>ATP</name>
        <dbReference type="ChEBI" id="CHEBI:30616"/>
    </ligand>
</feature>
<protein>
    <submittedName>
        <fullName evidence="9">Protein kinase domain containing protein</fullName>
    </submittedName>
</protein>
<dbReference type="OrthoDB" id="248923at2759"/>
<reference evidence="9 10" key="1">
    <citation type="submission" date="2014-06" db="EMBL/GenBank/DDBJ databases">
        <authorList>
            <person name="Swart Estienne"/>
        </authorList>
    </citation>
    <scope>NUCLEOTIDE SEQUENCE [LARGE SCALE GENOMIC DNA]</scope>
    <source>
        <strain evidence="9 10">130c</strain>
    </source>
</reference>
<dbReference type="GO" id="GO:0004674">
    <property type="term" value="F:protein serine/threonine kinase activity"/>
    <property type="evidence" value="ECO:0007669"/>
    <property type="project" value="UniProtKB-KW"/>
</dbReference>
<dbReference type="SUPFAM" id="SSF56112">
    <property type="entry name" value="Protein kinase-like (PK-like)"/>
    <property type="match status" value="1"/>
</dbReference>
<evidence type="ECO:0000256" key="1">
    <source>
        <dbReference type="ARBA" id="ARBA00022527"/>
    </source>
</evidence>
<gene>
    <name evidence="9" type="primary">Contig10637.g11357</name>
    <name evidence="9" type="ORF">STYLEM_8582</name>
</gene>
<evidence type="ECO:0000256" key="6">
    <source>
        <dbReference type="ARBA" id="ARBA00022840"/>
    </source>
</evidence>
<dbReference type="PANTHER" id="PTHR24345">
    <property type="entry name" value="SERINE/THREONINE-PROTEIN KINASE PLK"/>
    <property type="match status" value="1"/>
</dbReference>
<evidence type="ECO:0000313" key="9">
    <source>
        <dbReference type="EMBL" id="CDW79592.1"/>
    </source>
</evidence>
<evidence type="ECO:0000256" key="3">
    <source>
        <dbReference type="ARBA" id="ARBA00022737"/>
    </source>
</evidence>
<dbReference type="OMA" id="HESYFTH"/>
<keyword evidence="4 7" id="KW-0547">Nucleotide-binding</keyword>
<dbReference type="InterPro" id="IPR000719">
    <property type="entry name" value="Prot_kinase_dom"/>
</dbReference>
<dbReference type="Gene3D" id="2.20.110.10">
    <property type="entry name" value="Histone H3 K4-specific methyltransferase SET7/9 N-terminal domain"/>
    <property type="match status" value="1"/>
</dbReference>
<dbReference type="SMART" id="SM00698">
    <property type="entry name" value="MORN"/>
    <property type="match status" value="5"/>
</dbReference>
<dbReference type="Proteomes" id="UP000039865">
    <property type="component" value="Unassembled WGS sequence"/>
</dbReference>
<keyword evidence="2" id="KW-0808">Transferase</keyword>
<name>A0A078ADH5_STYLE</name>
<evidence type="ECO:0000256" key="2">
    <source>
        <dbReference type="ARBA" id="ARBA00022679"/>
    </source>
</evidence>
<keyword evidence="3" id="KW-0677">Repeat</keyword>
<dbReference type="CDD" id="cd00180">
    <property type="entry name" value="PKc"/>
    <property type="match status" value="1"/>
</dbReference>
<proteinExistence type="predicted"/>
<keyword evidence="6 7" id="KW-0067">ATP-binding</keyword>
<evidence type="ECO:0000256" key="4">
    <source>
        <dbReference type="ARBA" id="ARBA00022741"/>
    </source>
</evidence>
<keyword evidence="10" id="KW-1185">Reference proteome</keyword>
<sequence length="444" mass="51499">MYKYTEDVLLGQGGFGTVLKVLNKEDSKYYAMKIQKLKDLMTASDENYSTQILCIIREINTFKLNHPNITKFHESYFTHDDKFVIITELAESNLTQYKKKLVENKIKMTNAQITDIMIQIMKGTIYLHNRNIMHRDLSPDNILVFDDGQKFKLCDFGLSQQTQSSKSTVGKQNYKAPEIVDNNKGYTPKVDVWSAGIILYYLCTSKEKYKGKVISTLTDGPLDIKLDDDQKQFEPLLNKMLRFDPNERIDSIQVLSELCDIKQESVIQHREIREAKNNLDRNHFDLTIESMNDSVREIVAKLGEFNYGAIDNIHSNPDRIFNPQILSKDDGAIYEGEVDKKSKIPDGRGRYIYKNGTVCDGLWKDNLKNGFGRDVYANGDYYLGEYKDDRREGFGRYYWNDGQFYEGYHLNDKQEGLGYIRYRNGDQYLGQWANDKFQGVGVHL</sequence>
<keyword evidence="5 9" id="KW-0418">Kinase</keyword>
<dbReference type="PROSITE" id="PS00107">
    <property type="entry name" value="PROTEIN_KINASE_ATP"/>
    <property type="match status" value="1"/>
</dbReference>